<keyword evidence="11" id="KW-1185">Reference proteome</keyword>
<dbReference type="InterPro" id="IPR052097">
    <property type="entry name" value="SET-MYND_domain_protein"/>
</dbReference>
<keyword evidence="7" id="KW-0539">Nucleus</keyword>
<dbReference type="OrthoDB" id="7770870at2759"/>
<dbReference type="GO" id="GO:0008757">
    <property type="term" value="F:S-adenosylmethionine-dependent methyltransferase activity"/>
    <property type="evidence" value="ECO:0007669"/>
    <property type="project" value="UniProtKB-ARBA"/>
</dbReference>
<protein>
    <submittedName>
        <fullName evidence="10">SET and MYND domain-containing protein 4</fullName>
    </submittedName>
</protein>
<organism evidence="10 11">
    <name type="scientific">Folsomia candida</name>
    <name type="common">Springtail</name>
    <dbReference type="NCBI Taxonomy" id="158441"/>
    <lineage>
        <taxon>Eukaryota</taxon>
        <taxon>Metazoa</taxon>
        <taxon>Ecdysozoa</taxon>
        <taxon>Arthropoda</taxon>
        <taxon>Hexapoda</taxon>
        <taxon>Collembola</taxon>
        <taxon>Entomobryomorpha</taxon>
        <taxon>Isotomoidea</taxon>
        <taxon>Isotomidae</taxon>
        <taxon>Proisotominae</taxon>
        <taxon>Folsomia</taxon>
    </lineage>
</organism>
<comment type="catalytic activity">
    <reaction evidence="8">
        <text>L-lysyl-[protein] + S-adenosyl-L-methionine = N(6)-methyl-L-lysyl-[protein] + S-adenosyl-L-homocysteine + H(+)</text>
        <dbReference type="Rhea" id="RHEA:51736"/>
        <dbReference type="Rhea" id="RHEA-COMP:9752"/>
        <dbReference type="Rhea" id="RHEA-COMP:13053"/>
        <dbReference type="ChEBI" id="CHEBI:15378"/>
        <dbReference type="ChEBI" id="CHEBI:29969"/>
        <dbReference type="ChEBI" id="CHEBI:57856"/>
        <dbReference type="ChEBI" id="CHEBI:59789"/>
        <dbReference type="ChEBI" id="CHEBI:61929"/>
    </reaction>
</comment>
<evidence type="ECO:0000313" key="11">
    <source>
        <dbReference type="Proteomes" id="UP000198287"/>
    </source>
</evidence>
<dbReference type="SUPFAM" id="SSF82199">
    <property type="entry name" value="SET domain"/>
    <property type="match status" value="1"/>
</dbReference>
<evidence type="ECO:0000259" key="9">
    <source>
        <dbReference type="PROSITE" id="PS50280"/>
    </source>
</evidence>
<gene>
    <name evidence="10" type="ORF">Fcan01_13301</name>
</gene>
<feature type="domain" description="SET" evidence="9">
    <location>
        <begin position="222"/>
        <end position="522"/>
    </location>
</feature>
<dbReference type="GO" id="GO:0005634">
    <property type="term" value="C:nucleus"/>
    <property type="evidence" value="ECO:0007669"/>
    <property type="project" value="UniProtKB-SubCell"/>
</dbReference>
<keyword evidence="6" id="KW-0949">S-adenosyl-L-methionine</keyword>
<dbReference type="InterPro" id="IPR046341">
    <property type="entry name" value="SET_dom_sf"/>
</dbReference>
<dbReference type="InterPro" id="IPR001810">
    <property type="entry name" value="F-box_dom"/>
</dbReference>
<dbReference type="GO" id="GO:0008276">
    <property type="term" value="F:protein methyltransferase activity"/>
    <property type="evidence" value="ECO:0007669"/>
    <property type="project" value="UniProtKB-ARBA"/>
</dbReference>
<evidence type="ECO:0000256" key="8">
    <source>
        <dbReference type="ARBA" id="ARBA00048985"/>
    </source>
</evidence>
<evidence type="ECO:0000256" key="2">
    <source>
        <dbReference type="ARBA" id="ARBA00004496"/>
    </source>
</evidence>
<dbReference type="InterPro" id="IPR011990">
    <property type="entry name" value="TPR-like_helical_dom_sf"/>
</dbReference>
<dbReference type="Proteomes" id="UP000198287">
    <property type="component" value="Unassembled WGS sequence"/>
</dbReference>
<dbReference type="Pfam" id="PF00646">
    <property type="entry name" value="F-box"/>
    <property type="match status" value="1"/>
</dbReference>
<sequence length="1188" mass="135325">MSMADLLLDTIWSGGTSTQPLNLLGDTEGDPLHFHNLLKLFRDKLNIKSTGEIIYKAQIEACTNEHELISLLRPNFKWTPVPQSDIDKFKKSASVSTKLREKANAAYKCGDLRGAMRGYNLALAFAPVGSTEIGLTFANRSALLVQLNKFSAALSDIQHAVNNNFPANLRDKLEQRRLKCQTKIDTTCSTTAVEDGLRAKQYFNETFFKLKSPNPRIPNAEKWVEIDYKENRGRRLVATETVPAGTLILIDKPFVSVINNLLTWDHEHCHWCSKPLLAGIPCELCTFTIYCDENCKRNSCEGSHKYEHNYLSYLQTLANAVPPAIYGHRELQALRLLGVVGPNGIRELFAEYQKTGKVFAHGPTEIAGFDSEGSDNIHSIYNCSSYRPMYHLISHGMQTALKEKVDEVFKAMFLTRLLKETSNFFVDQGDQNMTGEEFENFTSSLLLRHLWNIRYNAISISKLDKEGERSVAFATAVNPLISLCNHSCHPNAAPIKKFHMLETALVTLKTLEPWDEICITYKPLFAHMKTTERRNLLRENYNFLCNCIACTNNWSPKSFKSPDELESAVELKSHCSECRGSGVDVDNVTNWRGQDGSGGRRKEMKLPCETCVRHHLEQVSKIDDYERRLYEGDEQLKKQDFVTAIEILRPCLTYFSSNFSPCYALAQVALDLFKRALVRLANQAEHFQPEKVVKKLLSFLDRYDRFKLRLVCHTTKSWVESPQFLGLYDSFPDWDHDDDFPSPRPLPPISHTRFNLSTWDYIKPIYLRLIPSSLKFLTLQTLCASSNLLQLQFISRCTSLEALCIENLDLTTTTKALEENSEEFNGLSLVLENLKHFELCCIQIRHSAGLELETFGILLKCLKNVKTLNVPSVVEKNGLEIDENVHLSIVYGFVIGPIIKYIGRRAHDKSSMHVSNLQSLEITNFGESSFELFPELIKICNKTKTILENVNFSLINKLVMLDYDVNLLRVVGSINNSLVGSRSILPNLKNVRKVRLDLIKCDITMEISHPAEPVFPCMEELWLYIFDNSKEYFEEMGQNLLRQRFVQKAIDNIQQLLLCERESLKKLTLTSERNSRPLFISVSSIASNCKNLTCLKFKTFFRLVDTDLKSIFENLVKLQEFDVEDEWGGISDVGICISSTEAAVPLLLTLKGNKVRLPRPPRQRTGQKCRVLPAPKVPAYRAKFSRLL</sequence>
<proteinExistence type="predicted"/>
<evidence type="ECO:0000256" key="5">
    <source>
        <dbReference type="ARBA" id="ARBA00022679"/>
    </source>
</evidence>
<dbReference type="AlphaFoldDB" id="A0A226E207"/>
<evidence type="ECO:0000313" key="10">
    <source>
        <dbReference type="EMBL" id="OXA51775.1"/>
    </source>
</evidence>
<dbReference type="PANTHER" id="PTHR46165">
    <property type="entry name" value="SET AND MYND DOMAIN-CONTAINING PROTEIN 4"/>
    <property type="match status" value="1"/>
</dbReference>
<evidence type="ECO:0000256" key="1">
    <source>
        <dbReference type="ARBA" id="ARBA00004123"/>
    </source>
</evidence>
<dbReference type="PROSITE" id="PS50280">
    <property type="entry name" value="SET"/>
    <property type="match status" value="1"/>
</dbReference>
<dbReference type="GO" id="GO:0005737">
    <property type="term" value="C:cytoplasm"/>
    <property type="evidence" value="ECO:0007669"/>
    <property type="project" value="UniProtKB-SubCell"/>
</dbReference>
<keyword evidence="4" id="KW-0489">Methyltransferase</keyword>
<keyword evidence="3" id="KW-0963">Cytoplasm</keyword>
<dbReference type="EMBL" id="LNIX01000007">
    <property type="protein sequence ID" value="OXA51775.1"/>
    <property type="molecule type" value="Genomic_DNA"/>
</dbReference>
<dbReference type="Gene3D" id="1.25.40.10">
    <property type="entry name" value="Tetratricopeptide repeat domain"/>
    <property type="match status" value="1"/>
</dbReference>
<keyword evidence="5" id="KW-0808">Transferase</keyword>
<dbReference type="SUPFAM" id="SSF48452">
    <property type="entry name" value="TPR-like"/>
    <property type="match status" value="1"/>
</dbReference>
<dbReference type="GO" id="GO:0008170">
    <property type="term" value="F:N-methyltransferase activity"/>
    <property type="evidence" value="ECO:0007669"/>
    <property type="project" value="UniProtKB-ARBA"/>
</dbReference>
<evidence type="ECO:0000256" key="3">
    <source>
        <dbReference type="ARBA" id="ARBA00022490"/>
    </source>
</evidence>
<evidence type="ECO:0000256" key="4">
    <source>
        <dbReference type="ARBA" id="ARBA00022603"/>
    </source>
</evidence>
<dbReference type="Gene3D" id="2.170.270.10">
    <property type="entry name" value="SET domain"/>
    <property type="match status" value="1"/>
</dbReference>
<dbReference type="Pfam" id="PF00856">
    <property type="entry name" value="SET"/>
    <property type="match status" value="1"/>
</dbReference>
<dbReference type="GO" id="GO:0032259">
    <property type="term" value="P:methylation"/>
    <property type="evidence" value="ECO:0007669"/>
    <property type="project" value="UniProtKB-KW"/>
</dbReference>
<dbReference type="InterPro" id="IPR044421">
    <property type="entry name" value="SMYD4_SET"/>
</dbReference>
<name>A0A226E207_FOLCA</name>
<reference evidence="10 11" key="1">
    <citation type="submission" date="2015-12" db="EMBL/GenBank/DDBJ databases">
        <title>The genome of Folsomia candida.</title>
        <authorList>
            <person name="Faddeeva A."/>
            <person name="Derks M.F."/>
            <person name="Anvar Y."/>
            <person name="Smit S."/>
            <person name="Van Straalen N."/>
            <person name="Roelofs D."/>
        </authorList>
    </citation>
    <scope>NUCLEOTIDE SEQUENCE [LARGE SCALE GENOMIC DNA]</scope>
    <source>
        <strain evidence="10 11">VU population</strain>
        <tissue evidence="10">Whole body</tissue>
    </source>
</reference>
<dbReference type="PANTHER" id="PTHR46165:SF2">
    <property type="entry name" value="SET AND MYND DOMAIN-CONTAINING PROTEIN 4"/>
    <property type="match status" value="1"/>
</dbReference>
<comment type="subcellular location">
    <subcellularLocation>
        <location evidence="2">Cytoplasm</location>
    </subcellularLocation>
    <subcellularLocation>
        <location evidence="1">Nucleus</location>
    </subcellularLocation>
</comment>
<dbReference type="STRING" id="158441.A0A226E207"/>
<comment type="caution">
    <text evidence="10">The sequence shown here is derived from an EMBL/GenBank/DDBJ whole genome shotgun (WGS) entry which is preliminary data.</text>
</comment>
<evidence type="ECO:0000256" key="7">
    <source>
        <dbReference type="ARBA" id="ARBA00023242"/>
    </source>
</evidence>
<dbReference type="CDD" id="cd10536">
    <property type="entry name" value="SET_SMYD4"/>
    <property type="match status" value="1"/>
</dbReference>
<evidence type="ECO:0000256" key="6">
    <source>
        <dbReference type="ARBA" id="ARBA00022691"/>
    </source>
</evidence>
<dbReference type="GO" id="GO:0042826">
    <property type="term" value="F:histone deacetylase binding"/>
    <property type="evidence" value="ECO:0007669"/>
    <property type="project" value="TreeGrafter"/>
</dbReference>
<accession>A0A226E207</accession>
<dbReference type="InterPro" id="IPR001214">
    <property type="entry name" value="SET_dom"/>
</dbReference>